<keyword evidence="4" id="KW-0479">Metal-binding</keyword>
<dbReference type="EMBL" id="JAUEPU010000008">
    <property type="protein sequence ID" value="KAK0500021.1"/>
    <property type="molecule type" value="Genomic_DNA"/>
</dbReference>
<dbReference type="InterPro" id="IPR000028">
    <property type="entry name" value="Chloroperoxidase"/>
</dbReference>
<evidence type="ECO:0000256" key="3">
    <source>
        <dbReference type="ARBA" id="ARBA00022617"/>
    </source>
</evidence>
<dbReference type="InterPro" id="IPR036851">
    <property type="entry name" value="Chloroperoxidase-like_sf"/>
</dbReference>
<comment type="cofactor">
    <cofactor evidence="1">
        <name>heme b</name>
        <dbReference type="ChEBI" id="CHEBI:60344"/>
    </cofactor>
</comment>
<evidence type="ECO:0000256" key="7">
    <source>
        <dbReference type="ARBA" id="ARBA00025795"/>
    </source>
</evidence>
<sequence length="286" mass="31637">MVLKPVITAFENLYTLAWDIGLFTLNLLTPNLKPGHVIPEGHPGASGSWPQYIAPKEGDSRCSCPALHALANHGILPHDGRNIPLQELSRVVRAAYNFALSFCYFVPLTCARMLDKNYHKDSVDLSDLDLHNGIEHDASLTCAHLCLTPLEGQDRYHEPNQAIPHIPYIKELLASSSGRASDGSVLLTPDDLARFSAKRRAEAAGSNPEFSLEFKHKMFGSSNSSTMLAIMGGRVQDLESFLIEERIPDGREPRILSSNGLSFLAFNQIVLRVEYKTKNLSQKKSD</sequence>
<organism evidence="9 10">
    <name type="scientific">Armillaria luteobubalina</name>
    <dbReference type="NCBI Taxonomy" id="153913"/>
    <lineage>
        <taxon>Eukaryota</taxon>
        <taxon>Fungi</taxon>
        <taxon>Dikarya</taxon>
        <taxon>Basidiomycota</taxon>
        <taxon>Agaricomycotina</taxon>
        <taxon>Agaricomycetes</taxon>
        <taxon>Agaricomycetidae</taxon>
        <taxon>Agaricales</taxon>
        <taxon>Marasmiineae</taxon>
        <taxon>Physalacriaceae</taxon>
        <taxon>Armillaria</taxon>
    </lineage>
</organism>
<protein>
    <submittedName>
        <fullName evidence="9">Chloroperoxidase</fullName>
    </submittedName>
</protein>
<evidence type="ECO:0000256" key="2">
    <source>
        <dbReference type="ARBA" id="ARBA00022559"/>
    </source>
</evidence>
<evidence type="ECO:0000313" key="10">
    <source>
        <dbReference type="Proteomes" id="UP001175228"/>
    </source>
</evidence>
<dbReference type="Proteomes" id="UP001175228">
    <property type="component" value="Unassembled WGS sequence"/>
</dbReference>
<comment type="caution">
    <text evidence="9">The sequence shown here is derived from an EMBL/GenBank/DDBJ whole genome shotgun (WGS) entry which is preliminary data.</text>
</comment>
<feature type="domain" description="Heme haloperoxidase family profile" evidence="8">
    <location>
        <begin position="48"/>
        <end position="268"/>
    </location>
</feature>
<dbReference type="PROSITE" id="PS51405">
    <property type="entry name" value="HEME_HALOPEROXIDASE"/>
    <property type="match status" value="1"/>
</dbReference>
<dbReference type="PANTHER" id="PTHR33577:SF18">
    <property type="entry name" value="HEME HALOPEROXIDASE FAMILY PROFILE DOMAIN-CONTAINING PROTEIN"/>
    <property type="match status" value="1"/>
</dbReference>
<dbReference type="PANTHER" id="PTHR33577">
    <property type="entry name" value="STERIGMATOCYSTIN BIOSYNTHESIS PEROXIDASE STCC-RELATED"/>
    <property type="match status" value="1"/>
</dbReference>
<keyword evidence="10" id="KW-1185">Reference proteome</keyword>
<evidence type="ECO:0000259" key="8">
    <source>
        <dbReference type="PROSITE" id="PS51405"/>
    </source>
</evidence>
<dbReference type="SUPFAM" id="SSF47571">
    <property type="entry name" value="Cloroperoxidase"/>
    <property type="match status" value="1"/>
</dbReference>
<keyword evidence="2" id="KW-0575">Peroxidase</keyword>
<evidence type="ECO:0000256" key="4">
    <source>
        <dbReference type="ARBA" id="ARBA00022723"/>
    </source>
</evidence>
<dbReference type="GO" id="GO:0004601">
    <property type="term" value="F:peroxidase activity"/>
    <property type="evidence" value="ECO:0007669"/>
    <property type="project" value="UniProtKB-KW"/>
</dbReference>
<gene>
    <name evidence="9" type="ORF">EDD18DRAFT_1437465</name>
</gene>
<proteinExistence type="inferred from homology"/>
<dbReference type="Pfam" id="PF01328">
    <property type="entry name" value="Peroxidase_2"/>
    <property type="match status" value="1"/>
</dbReference>
<keyword evidence="3" id="KW-0349">Heme</keyword>
<evidence type="ECO:0000313" key="9">
    <source>
        <dbReference type="EMBL" id="KAK0500021.1"/>
    </source>
</evidence>
<dbReference type="Gene3D" id="1.10.489.10">
    <property type="entry name" value="Chloroperoxidase-like"/>
    <property type="match status" value="1"/>
</dbReference>
<evidence type="ECO:0000256" key="1">
    <source>
        <dbReference type="ARBA" id="ARBA00001970"/>
    </source>
</evidence>
<evidence type="ECO:0000256" key="6">
    <source>
        <dbReference type="ARBA" id="ARBA00023004"/>
    </source>
</evidence>
<comment type="similarity">
    <text evidence="7">Belongs to the chloroperoxidase family.</text>
</comment>
<evidence type="ECO:0000256" key="5">
    <source>
        <dbReference type="ARBA" id="ARBA00023002"/>
    </source>
</evidence>
<keyword evidence="6" id="KW-0408">Iron</keyword>
<keyword evidence="5" id="KW-0560">Oxidoreductase</keyword>
<dbReference type="GO" id="GO:0046872">
    <property type="term" value="F:metal ion binding"/>
    <property type="evidence" value="ECO:0007669"/>
    <property type="project" value="UniProtKB-KW"/>
</dbReference>
<accession>A0AA39TT83</accession>
<name>A0AA39TT83_9AGAR</name>
<reference evidence="9" key="1">
    <citation type="submission" date="2023-06" db="EMBL/GenBank/DDBJ databases">
        <authorList>
            <consortium name="Lawrence Berkeley National Laboratory"/>
            <person name="Ahrendt S."/>
            <person name="Sahu N."/>
            <person name="Indic B."/>
            <person name="Wong-Bajracharya J."/>
            <person name="Merenyi Z."/>
            <person name="Ke H.-M."/>
            <person name="Monk M."/>
            <person name="Kocsube S."/>
            <person name="Drula E."/>
            <person name="Lipzen A."/>
            <person name="Balint B."/>
            <person name="Henrissat B."/>
            <person name="Andreopoulos B."/>
            <person name="Martin F.M."/>
            <person name="Harder C.B."/>
            <person name="Rigling D."/>
            <person name="Ford K.L."/>
            <person name="Foster G.D."/>
            <person name="Pangilinan J."/>
            <person name="Papanicolaou A."/>
            <person name="Barry K."/>
            <person name="LaButti K."/>
            <person name="Viragh M."/>
            <person name="Koriabine M."/>
            <person name="Yan M."/>
            <person name="Riley R."/>
            <person name="Champramary S."/>
            <person name="Plett K.L."/>
            <person name="Tsai I.J."/>
            <person name="Slot J."/>
            <person name="Sipos G."/>
            <person name="Plett J."/>
            <person name="Nagy L.G."/>
            <person name="Grigoriev I.V."/>
        </authorList>
    </citation>
    <scope>NUCLEOTIDE SEQUENCE</scope>
    <source>
        <strain evidence="9">HWK02</strain>
    </source>
</reference>
<dbReference type="AlphaFoldDB" id="A0AA39TT83"/>